<reference evidence="2" key="1">
    <citation type="journal article" date="2020" name="Stud. Mycol.">
        <title>101 Dothideomycetes genomes: a test case for predicting lifestyles and emergence of pathogens.</title>
        <authorList>
            <person name="Haridas S."/>
            <person name="Albert R."/>
            <person name="Binder M."/>
            <person name="Bloem J."/>
            <person name="Labutti K."/>
            <person name="Salamov A."/>
            <person name="Andreopoulos B."/>
            <person name="Baker S."/>
            <person name="Barry K."/>
            <person name="Bills G."/>
            <person name="Bluhm B."/>
            <person name="Cannon C."/>
            <person name="Castanera R."/>
            <person name="Culley D."/>
            <person name="Daum C."/>
            <person name="Ezra D."/>
            <person name="Gonzalez J."/>
            <person name="Henrissat B."/>
            <person name="Kuo A."/>
            <person name="Liang C."/>
            <person name="Lipzen A."/>
            <person name="Lutzoni F."/>
            <person name="Magnuson J."/>
            <person name="Mondo S."/>
            <person name="Nolan M."/>
            <person name="Ohm R."/>
            <person name="Pangilinan J."/>
            <person name="Park H.-J."/>
            <person name="Ramirez L."/>
            <person name="Alfaro M."/>
            <person name="Sun H."/>
            <person name="Tritt A."/>
            <person name="Yoshinaga Y."/>
            <person name="Zwiers L.-H."/>
            <person name="Turgeon B."/>
            <person name="Goodwin S."/>
            <person name="Spatafora J."/>
            <person name="Crous P."/>
            <person name="Grigoriev I."/>
        </authorList>
    </citation>
    <scope>NUCLEOTIDE SEQUENCE</scope>
    <source>
        <strain evidence="2">CBS 122367</strain>
    </source>
</reference>
<dbReference type="InterPro" id="IPR010281">
    <property type="entry name" value="DUF885"/>
</dbReference>
<dbReference type="Proteomes" id="UP000799291">
    <property type="component" value="Unassembled WGS sequence"/>
</dbReference>
<evidence type="ECO:0008006" key="4">
    <source>
        <dbReference type="Google" id="ProtNLM"/>
    </source>
</evidence>
<proteinExistence type="predicted"/>
<dbReference type="PANTHER" id="PTHR33361:SF2">
    <property type="entry name" value="DUF885 DOMAIN-CONTAINING PROTEIN"/>
    <property type="match status" value="1"/>
</dbReference>
<sequence>MRNPSILRGDSGKITNREEEHTTAGDFLGHRPPTARKNGAGAECISDRIVRVSRDLNDLNAFHKVRSSPQRYERIHGFFQTELDALEEVPFEIYDQNGKIDYLLLKNWLRYQLIQLQYHAEKDQRVLSLLGGYFPIRLAHIIDARQRVDDADGKQTASRIVEVLQHIDMVKSRIINGKEPVEHDIALHAANTLEELKEHMQEWWSFYKDYDPQFTYWVSDPYPKLDVALQDLRNTIKRVVLGIEPTDEEAIIGEPIGRAGISAALEVEMIPYTPEELIEVGRKEYRWCEDEMRKAASELGFQEWRNALEYVKQQYVEPGQQPRLVRDLMKEATTYVKKHELVTVPPICEDTIQMFMMSPADQKVNPFFLGGDSIIVSYPTSTMSHDQKLMGMRGNNIHFSRATVFHEMIPGHHLHMHYLSRHRAYRQLFSTPFSIEGWAYYWEMLLWDAVSWPKTPENRIGMLFWRMHRCARIVFSLKYHLGEMSVGECIKLLVDWVGHEQATAEGEVRRSVMGGYGPLYQAAYMLGGLQLYALRQEVLRSGRLKEKDFHERFLRANQMPNELFRALVRDEELDRDFKSEWRFYGGQER</sequence>
<accession>A0A6G1IYR4</accession>
<dbReference type="Pfam" id="PF05960">
    <property type="entry name" value="DUF885"/>
    <property type="match status" value="1"/>
</dbReference>
<name>A0A6G1IYR4_9PLEO</name>
<evidence type="ECO:0000256" key="1">
    <source>
        <dbReference type="SAM" id="MobiDB-lite"/>
    </source>
</evidence>
<keyword evidence="3" id="KW-1185">Reference proteome</keyword>
<dbReference type="EMBL" id="MU005584">
    <property type="protein sequence ID" value="KAF2683392.1"/>
    <property type="molecule type" value="Genomic_DNA"/>
</dbReference>
<protein>
    <recommendedName>
        <fullName evidence="4">X-Pro dipeptidyl-peptidase</fullName>
    </recommendedName>
</protein>
<feature type="region of interest" description="Disordered" evidence="1">
    <location>
        <begin position="1"/>
        <end position="40"/>
    </location>
</feature>
<gene>
    <name evidence="2" type="ORF">K458DRAFT_418990</name>
</gene>
<evidence type="ECO:0000313" key="3">
    <source>
        <dbReference type="Proteomes" id="UP000799291"/>
    </source>
</evidence>
<dbReference type="PANTHER" id="PTHR33361">
    <property type="entry name" value="GLR0591 PROTEIN"/>
    <property type="match status" value="1"/>
</dbReference>
<evidence type="ECO:0000313" key="2">
    <source>
        <dbReference type="EMBL" id="KAF2683392.1"/>
    </source>
</evidence>
<organism evidence="2 3">
    <name type="scientific">Lentithecium fluviatile CBS 122367</name>
    <dbReference type="NCBI Taxonomy" id="1168545"/>
    <lineage>
        <taxon>Eukaryota</taxon>
        <taxon>Fungi</taxon>
        <taxon>Dikarya</taxon>
        <taxon>Ascomycota</taxon>
        <taxon>Pezizomycotina</taxon>
        <taxon>Dothideomycetes</taxon>
        <taxon>Pleosporomycetidae</taxon>
        <taxon>Pleosporales</taxon>
        <taxon>Massarineae</taxon>
        <taxon>Lentitheciaceae</taxon>
        <taxon>Lentithecium</taxon>
    </lineage>
</organism>
<dbReference type="AlphaFoldDB" id="A0A6G1IYR4"/>
<dbReference type="OrthoDB" id="5959877at2759"/>